<evidence type="ECO:0000256" key="1">
    <source>
        <dbReference type="SAM" id="Phobius"/>
    </source>
</evidence>
<dbReference type="Pfam" id="PF05656">
    <property type="entry name" value="DUF805"/>
    <property type="match status" value="1"/>
</dbReference>
<gene>
    <name evidence="2" type="ORF">SAMN02745189_01821</name>
</gene>
<dbReference type="Proteomes" id="UP000184206">
    <property type="component" value="Unassembled WGS sequence"/>
</dbReference>
<feature type="transmembrane region" description="Helical" evidence="1">
    <location>
        <begin position="74"/>
        <end position="94"/>
    </location>
</feature>
<feature type="transmembrane region" description="Helical" evidence="1">
    <location>
        <begin position="24"/>
        <end position="41"/>
    </location>
</feature>
<accession>A0A1M7H7T6</accession>
<dbReference type="STRING" id="1123231.SAMN02745189_01821"/>
<organism evidence="2 3">
    <name type="scientific">Lacicoccus alkaliphilus DSM 16010</name>
    <dbReference type="NCBI Taxonomy" id="1123231"/>
    <lineage>
        <taxon>Bacteria</taxon>
        <taxon>Bacillati</taxon>
        <taxon>Bacillota</taxon>
        <taxon>Bacilli</taxon>
        <taxon>Bacillales</taxon>
        <taxon>Salinicoccaceae</taxon>
        <taxon>Lacicoccus</taxon>
    </lineage>
</organism>
<reference evidence="2 3" key="1">
    <citation type="submission" date="2016-11" db="EMBL/GenBank/DDBJ databases">
        <authorList>
            <person name="Jaros S."/>
            <person name="Januszkiewicz K."/>
            <person name="Wedrychowicz H."/>
        </authorList>
    </citation>
    <scope>NUCLEOTIDE SEQUENCE [LARGE SCALE GENOMIC DNA]</scope>
    <source>
        <strain evidence="2 3">DSM 16010</strain>
    </source>
</reference>
<evidence type="ECO:0000313" key="3">
    <source>
        <dbReference type="Proteomes" id="UP000184206"/>
    </source>
</evidence>
<keyword evidence="1" id="KW-0472">Membrane</keyword>
<dbReference type="EMBL" id="FRCF01000007">
    <property type="protein sequence ID" value="SHM24674.1"/>
    <property type="molecule type" value="Genomic_DNA"/>
</dbReference>
<sequence length="133" mass="15400">MIKAMKDFFAKSFQFRGRATRKDYWIPTVSMFLLTVLIRLLKMPRRWEDIMGIISILPSLSLTSRRYQDAGVSGWFQLPQLLSFLLLPLIFMDFMKKWMKAVIITIVALLNMAGFILTVLPGDKDHDNGGEVR</sequence>
<dbReference type="InterPro" id="IPR008523">
    <property type="entry name" value="DUF805"/>
</dbReference>
<keyword evidence="3" id="KW-1185">Reference proteome</keyword>
<proteinExistence type="predicted"/>
<dbReference type="GO" id="GO:0016020">
    <property type="term" value="C:membrane"/>
    <property type="evidence" value="ECO:0007669"/>
    <property type="project" value="InterPro"/>
</dbReference>
<protein>
    <submittedName>
        <fullName evidence="2">Uncharacterized membrane protein YhaH, DUF805 family</fullName>
    </submittedName>
</protein>
<keyword evidence="1" id="KW-0812">Transmembrane</keyword>
<dbReference type="AlphaFoldDB" id="A0A1M7H7T6"/>
<name>A0A1M7H7T6_9BACL</name>
<dbReference type="OrthoDB" id="9812349at2"/>
<evidence type="ECO:0000313" key="2">
    <source>
        <dbReference type="EMBL" id="SHM24674.1"/>
    </source>
</evidence>
<dbReference type="RefSeq" id="WP_072710255.1">
    <property type="nucleotide sequence ID" value="NZ_FRCF01000007.1"/>
</dbReference>
<feature type="transmembrane region" description="Helical" evidence="1">
    <location>
        <begin position="101"/>
        <end position="120"/>
    </location>
</feature>
<keyword evidence="1" id="KW-1133">Transmembrane helix</keyword>